<sequence>MKCLDFLNDIDPPDWGCTESMQSSHFLIKRNLDIGMVKYLSSGEGEHRNSYYSILDF</sequence>
<reference evidence="1 2" key="1">
    <citation type="journal article" date="2020" name="Mol. Biol. Evol.">
        <title>Distinct Expression and Methylation Patterns for Genes with Different Fates following a Single Whole-Genome Duplication in Flowering Plants.</title>
        <authorList>
            <person name="Shi T."/>
            <person name="Rahmani R.S."/>
            <person name="Gugger P.F."/>
            <person name="Wang M."/>
            <person name="Li H."/>
            <person name="Zhang Y."/>
            <person name="Li Z."/>
            <person name="Wang Q."/>
            <person name="Van de Peer Y."/>
            <person name="Marchal K."/>
            <person name="Chen J."/>
        </authorList>
    </citation>
    <scope>NUCLEOTIDE SEQUENCE [LARGE SCALE GENOMIC DNA]</scope>
    <source>
        <tissue evidence="1">Leaf</tissue>
    </source>
</reference>
<name>A0A822YD70_NELNU</name>
<accession>A0A822YD70</accession>
<evidence type="ECO:0000313" key="2">
    <source>
        <dbReference type="Proteomes" id="UP000607653"/>
    </source>
</evidence>
<dbReference type="EMBL" id="DUZY01000003">
    <property type="protein sequence ID" value="DAD30520.1"/>
    <property type="molecule type" value="Genomic_DNA"/>
</dbReference>
<proteinExistence type="predicted"/>
<dbReference type="Proteomes" id="UP000607653">
    <property type="component" value="Unassembled WGS sequence"/>
</dbReference>
<keyword evidence="2" id="KW-1185">Reference proteome</keyword>
<protein>
    <submittedName>
        <fullName evidence="1">Uncharacterized protein</fullName>
    </submittedName>
</protein>
<evidence type="ECO:0000313" key="1">
    <source>
        <dbReference type="EMBL" id="DAD30520.1"/>
    </source>
</evidence>
<comment type="caution">
    <text evidence="1">The sequence shown here is derived from an EMBL/GenBank/DDBJ whole genome shotgun (WGS) entry which is preliminary data.</text>
</comment>
<dbReference type="AlphaFoldDB" id="A0A822YD70"/>
<gene>
    <name evidence="1" type="ORF">HUJ06_009371</name>
</gene>
<organism evidence="1 2">
    <name type="scientific">Nelumbo nucifera</name>
    <name type="common">Sacred lotus</name>
    <dbReference type="NCBI Taxonomy" id="4432"/>
    <lineage>
        <taxon>Eukaryota</taxon>
        <taxon>Viridiplantae</taxon>
        <taxon>Streptophyta</taxon>
        <taxon>Embryophyta</taxon>
        <taxon>Tracheophyta</taxon>
        <taxon>Spermatophyta</taxon>
        <taxon>Magnoliopsida</taxon>
        <taxon>Proteales</taxon>
        <taxon>Nelumbonaceae</taxon>
        <taxon>Nelumbo</taxon>
    </lineage>
</organism>